<dbReference type="InterPro" id="IPR011603">
    <property type="entry name" value="2oxoglutarate_DH_E1"/>
</dbReference>
<keyword evidence="9" id="KW-1185">Reference proteome</keyword>
<comment type="function">
    <text evidence="2">E1 component of the 2-oxoglutarate dehydrogenase (OGDH) complex which catalyzes the decarboxylation of 2-oxoglutarate, the first step in the conversion of 2-oxoglutarate to succinyl-CoA and CO(2).</text>
</comment>
<dbReference type="Gene3D" id="3.40.50.970">
    <property type="match status" value="1"/>
</dbReference>
<evidence type="ECO:0000256" key="2">
    <source>
        <dbReference type="ARBA" id="ARBA00003906"/>
    </source>
</evidence>
<dbReference type="Proteomes" id="UP000094849">
    <property type="component" value="Unassembled WGS sequence"/>
</dbReference>
<comment type="similarity">
    <text evidence="3">Belongs to the alpha-ketoglutarate dehydrogenase family.</text>
</comment>
<dbReference type="InterPro" id="IPR029061">
    <property type="entry name" value="THDP-binding"/>
</dbReference>
<dbReference type="Gene3D" id="3.40.50.11610">
    <property type="entry name" value="Multifunctional 2-oxoglutarate metabolism enzyme, C-terminal domain"/>
    <property type="match status" value="1"/>
</dbReference>
<dbReference type="GO" id="GO:0006099">
    <property type="term" value="P:tricarboxylic acid cycle"/>
    <property type="evidence" value="ECO:0007669"/>
    <property type="project" value="TreeGrafter"/>
</dbReference>
<dbReference type="OrthoDB" id="9759785at2"/>
<evidence type="ECO:0000256" key="5">
    <source>
        <dbReference type="ARBA" id="ARBA00023002"/>
    </source>
</evidence>
<dbReference type="Gene3D" id="3.40.50.12470">
    <property type="match status" value="1"/>
</dbReference>
<dbReference type="InterPro" id="IPR005475">
    <property type="entry name" value="Transketolase-like_Pyr-bd"/>
</dbReference>
<comment type="cofactor">
    <cofactor evidence="1">
        <name>thiamine diphosphate</name>
        <dbReference type="ChEBI" id="CHEBI:58937"/>
    </cofactor>
</comment>
<accession>A0A1E2UPZ5</accession>
<proteinExistence type="inferred from homology"/>
<organism evidence="8 9">
    <name type="scientific">Candidatus Thiodiazotropha endoloripes</name>
    <dbReference type="NCBI Taxonomy" id="1818881"/>
    <lineage>
        <taxon>Bacteria</taxon>
        <taxon>Pseudomonadati</taxon>
        <taxon>Pseudomonadota</taxon>
        <taxon>Gammaproteobacteria</taxon>
        <taxon>Chromatiales</taxon>
        <taxon>Sedimenticolaceae</taxon>
        <taxon>Candidatus Thiodiazotropha</taxon>
    </lineage>
</organism>
<dbReference type="GO" id="GO:0045252">
    <property type="term" value="C:oxoglutarate dehydrogenase complex"/>
    <property type="evidence" value="ECO:0007669"/>
    <property type="project" value="TreeGrafter"/>
</dbReference>
<keyword evidence="6" id="KW-0786">Thiamine pyrophosphate</keyword>
<dbReference type="InterPro" id="IPR032106">
    <property type="entry name" value="2-oxogl_dehyd_N"/>
</dbReference>
<evidence type="ECO:0000313" key="9">
    <source>
        <dbReference type="Proteomes" id="UP000094849"/>
    </source>
</evidence>
<dbReference type="Pfam" id="PF16870">
    <property type="entry name" value="OxoGdeHyase_C"/>
    <property type="match status" value="1"/>
</dbReference>
<evidence type="ECO:0000256" key="4">
    <source>
        <dbReference type="ARBA" id="ARBA00012280"/>
    </source>
</evidence>
<dbReference type="GO" id="GO:0030976">
    <property type="term" value="F:thiamine pyrophosphate binding"/>
    <property type="evidence" value="ECO:0007669"/>
    <property type="project" value="InterPro"/>
</dbReference>
<evidence type="ECO:0000313" key="8">
    <source>
        <dbReference type="EMBL" id="ODB96830.1"/>
    </source>
</evidence>
<reference evidence="8 9" key="1">
    <citation type="submission" date="2016-03" db="EMBL/GenBank/DDBJ databases">
        <title>Chemosynthetic sulphur-oxidizing symbionts of marine invertebrate animals are capable of nitrogen fixation.</title>
        <authorList>
            <person name="Petersen J.M."/>
            <person name="Kemper A."/>
            <person name="Gruber-Vodicka H."/>
            <person name="Cardini U."/>
            <person name="Geest Mvander."/>
            <person name="Kleiner M."/>
            <person name="Bulgheresi S."/>
            <person name="Fussmann M."/>
            <person name="Herbold C."/>
            <person name="Seah B.K.B."/>
            <person name="Antony C.Paul."/>
            <person name="Liu D."/>
            <person name="Belitz A."/>
            <person name="Weber M."/>
        </authorList>
    </citation>
    <scope>NUCLEOTIDE SEQUENCE [LARGE SCALE GENOMIC DNA]</scope>
    <source>
        <strain evidence="8">G_D</strain>
    </source>
</reference>
<dbReference type="Gene3D" id="1.10.287.1150">
    <property type="entry name" value="TPP helical domain"/>
    <property type="match status" value="1"/>
</dbReference>
<dbReference type="NCBIfam" id="NF008907">
    <property type="entry name" value="PRK12270.1"/>
    <property type="match status" value="1"/>
</dbReference>
<dbReference type="GO" id="GO:0005829">
    <property type="term" value="C:cytosol"/>
    <property type="evidence" value="ECO:0007669"/>
    <property type="project" value="TreeGrafter"/>
</dbReference>
<dbReference type="SUPFAM" id="SSF52518">
    <property type="entry name" value="Thiamin diphosphate-binding fold (THDP-binding)"/>
    <property type="match status" value="2"/>
</dbReference>
<protein>
    <recommendedName>
        <fullName evidence="4">oxoglutarate dehydrogenase (succinyl-transferring)</fullName>
        <ecNumber evidence="4">1.2.4.2</ecNumber>
    </recommendedName>
</protein>
<evidence type="ECO:0000259" key="7">
    <source>
        <dbReference type="SMART" id="SM00861"/>
    </source>
</evidence>
<dbReference type="InterPro" id="IPR001017">
    <property type="entry name" value="DH_E1"/>
</dbReference>
<gene>
    <name evidence="8" type="ORF">A3196_08700</name>
</gene>
<feature type="domain" description="Transketolase-like pyrimidine-binding" evidence="7">
    <location>
        <begin position="597"/>
        <end position="790"/>
    </location>
</feature>
<dbReference type="EMBL" id="LVJZ01000003">
    <property type="protein sequence ID" value="ODB96830.1"/>
    <property type="molecule type" value="Genomic_DNA"/>
</dbReference>
<evidence type="ECO:0000256" key="6">
    <source>
        <dbReference type="ARBA" id="ARBA00023052"/>
    </source>
</evidence>
<comment type="caution">
    <text evidence="8">The sequence shown here is derived from an EMBL/GenBank/DDBJ whole genome shotgun (WGS) entry which is preliminary data.</text>
</comment>
<dbReference type="EC" id="1.2.4.2" evidence="4"/>
<dbReference type="STRING" id="1818881.A3196_08700"/>
<dbReference type="PANTHER" id="PTHR23152:SF4">
    <property type="entry name" value="2-OXOADIPATE DEHYDROGENASE COMPLEX COMPONENT E1"/>
    <property type="match status" value="1"/>
</dbReference>
<dbReference type="NCBIfam" id="TIGR00239">
    <property type="entry name" value="2oxo_dh_E1"/>
    <property type="match status" value="1"/>
</dbReference>
<dbReference type="InterPro" id="IPR042179">
    <property type="entry name" value="KGD_C_sf"/>
</dbReference>
<dbReference type="Pfam" id="PF16078">
    <property type="entry name" value="2-oxogl_dehyd_N"/>
    <property type="match status" value="1"/>
</dbReference>
<dbReference type="InterPro" id="IPR031717">
    <property type="entry name" value="ODO-1/KGD_C"/>
</dbReference>
<dbReference type="GO" id="GO:0004591">
    <property type="term" value="F:oxoglutarate dehydrogenase (succinyl-transferring) activity"/>
    <property type="evidence" value="ECO:0007669"/>
    <property type="project" value="UniProtKB-EC"/>
</dbReference>
<dbReference type="Pfam" id="PF00676">
    <property type="entry name" value="E1_dh"/>
    <property type="match status" value="1"/>
</dbReference>
<sequence length="953" mass="108397">MTKTLDVLRSTSAFSGGNASFVEELYESYLKDPESIPPDWRHKFDELPQQEKLDTAHEPIRQRFLHLVKEKRSATATPQENLSPAAAEQQASVLRYINGYRMRGHQNADLDPLKLRDMVSVDDLDLAYHKLDNIDQNTIYNTGSLFAPERMALKDIIELVKKSYCGSIGTEYGHITDTKQKRWIQERIEQRHLFQQFSVKEKRWLLTLLTAAEGIEKYLHTRYVGQKRFSLEGGETLIPLLDDLIQHAGKNDINEAVIGMAHRGRINVLTNILGKPPQEIFDEFEGRVSVDPQRLSGDVKYHMGFSTDIDTPGGIVHTVLGFNPSHLEIINPVIEGSVRARQRRRGDHDGSRVLPILIHGDSAFAGQGVVMETLNLSQTRGYSTGGTVHIITNNQIGFTTSNPLDTRSTLYCTDVAKMVQAPIFHVNGDDPEAVIYVTRLALDFRMRFRKDVVIDMICYRRLGHNEADEPSVTQPEMYSKIRNHPTIRTLYADKLVQESAITPQEARDLVDNYRESLEAGIVEARPVTCALRHPYAVRWNSFRGIEWEHPCDTAISIDEFNQLAESLLHVPGGFELHPRVEKIWTERRRMASGDQLIDWGFAENMAYASLLAKGVPIRLSGQDSGRGTFFHRHAVLHNQTNGEALIPLQHLSQDQADFLVIDSLLSEEAVLGYEYGYATADPNSLTIWEAQFGDFANGAQVVIDQFITSGAEKWGLLCGLVMLLPHGFEGQGAEHSSARPERFLRLCANHNIQVCCPTNASQIFHLLRRQIVRPYRHPLVVLTPKSLLRHRLATSSKQSLLEGKFENVIDEIDEIDPKKVKRVVLCTGKVYYELLETRRSRGLEDVAIIRIEQLYPFPQKEFDKVIKQYKNSKMIIWCQEEPQNQGAWDQIKHRFYPLTSKNRQLHYVGRSTAAAPAVGYRSVHIAQQETLIDEALTGRINPRMNYRNQAYQQ</sequence>
<dbReference type="CDD" id="cd02016">
    <property type="entry name" value="TPP_E1_OGDC_like"/>
    <property type="match status" value="1"/>
</dbReference>
<dbReference type="PIRSF" id="PIRSF000157">
    <property type="entry name" value="Oxoglu_dh_E1"/>
    <property type="match status" value="1"/>
</dbReference>
<dbReference type="SMART" id="SM00861">
    <property type="entry name" value="Transket_pyr"/>
    <property type="match status" value="1"/>
</dbReference>
<evidence type="ECO:0000256" key="1">
    <source>
        <dbReference type="ARBA" id="ARBA00001964"/>
    </source>
</evidence>
<evidence type="ECO:0000256" key="3">
    <source>
        <dbReference type="ARBA" id="ARBA00006936"/>
    </source>
</evidence>
<keyword evidence="5" id="KW-0560">Oxidoreductase</keyword>
<dbReference type="RefSeq" id="WP_069004565.1">
    <property type="nucleotide sequence ID" value="NZ_LVJW01000003.1"/>
</dbReference>
<name>A0A1E2UPZ5_9GAMM</name>
<dbReference type="AlphaFoldDB" id="A0A1E2UPZ5"/>
<dbReference type="PANTHER" id="PTHR23152">
    <property type="entry name" value="2-OXOGLUTARATE DEHYDROGENASE"/>
    <property type="match status" value="1"/>
</dbReference>
<dbReference type="NCBIfam" id="NF006914">
    <property type="entry name" value="PRK09404.1"/>
    <property type="match status" value="1"/>
</dbReference>
<dbReference type="Pfam" id="PF02779">
    <property type="entry name" value="Transket_pyr"/>
    <property type="match status" value="1"/>
</dbReference>